<dbReference type="SUPFAM" id="SSF50630">
    <property type="entry name" value="Acid proteases"/>
    <property type="match status" value="1"/>
</dbReference>
<keyword evidence="3" id="KW-1185">Reference proteome</keyword>
<dbReference type="InterPro" id="IPR021109">
    <property type="entry name" value="Peptidase_aspartic_dom_sf"/>
</dbReference>
<name>A0AA38F7N9_TAXCH</name>
<dbReference type="PANTHER" id="PTHR33240:SF15">
    <property type="entry name" value="GAG-PRO-LIKE PROTEIN"/>
    <property type="match status" value="1"/>
</dbReference>
<feature type="non-terminal residue" evidence="2">
    <location>
        <position position="1"/>
    </location>
</feature>
<evidence type="ECO:0000256" key="1">
    <source>
        <dbReference type="SAM" id="MobiDB-lite"/>
    </source>
</evidence>
<dbReference type="PANTHER" id="PTHR33240">
    <property type="entry name" value="OS08G0508500 PROTEIN"/>
    <property type="match status" value="1"/>
</dbReference>
<feature type="non-terminal residue" evidence="2">
    <location>
        <position position="695"/>
    </location>
</feature>
<comment type="caution">
    <text evidence="2">The sequence shown here is derived from an EMBL/GenBank/DDBJ whole genome shotgun (WGS) entry which is preliminary data.</text>
</comment>
<proteinExistence type="predicted"/>
<feature type="region of interest" description="Disordered" evidence="1">
    <location>
        <begin position="80"/>
        <end position="103"/>
    </location>
</feature>
<feature type="region of interest" description="Disordered" evidence="1">
    <location>
        <begin position="1"/>
        <end position="34"/>
    </location>
</feature>
<organism evidence="2 3">
    <name type="scientific">Taxus chinensis</name>
    <name type="common">Chinese yew</name>
    <name type="synonym">Taxus wallichiana var. chinensis</name>
    <dbReference type="NCBI Taxonomy" id="29808"/>
    <lineage>
        <taxon>Eukaryota</taxon>
        <taxon>Viridiplantae</taxon>
        <taxon>Streptophyta</taxon>
        <taxon>Embryophyta</taxon>
        <taxon>Tracheophyta</taxon>
        <taxon>Spermatophyta</taxon>
        <taxon>Pinopsida</taxon>
        <taxon>Pinidae</taxon>
        <taxon>Conifers II</taxon>
        <taxon>Cupressales</taxon>
        <taxon>Taxaceae</taxon>
        <taxon>Taxus</taxon>
    </lineage>
</organism>
<reference evidence="2 3" key="1">
    <citation type="journal article" date="2021" name="Nat. Plants">
        <title>The Taxus genome provides insights into paclitaxel biosynthesis.</title>
        <authorList>
            <person name="Xiong X."/>
            <person name="Gou J."/>
            <person name="Liao Q."/>
            <person name="Li Y."/>
            <person name="Zhou Q."/>
            <person name="Bi G."/>
            <person name="Li C."/>
            <person name="Du R."/>
            <person name="Wang X."/>
            <person name="Sun T."/>
            <person name="Guo L."/>
            <person name="Liang H."/>
            <person name="Lu P."/>
            <person name="Wu Y."/>
            <person name="Zhang Z."/>
            <person name="Ro D.K."/>
            <person name="Shang Y."/>
            <person name="Huang S."/>
            <person name="Yan J."/>
        </authorList>
    </citation>
    <scope>NUCLEOTIDE SEQUENCE [LARGE SCALE GENOMIC DNA]</scope>
    <source>
        <strain evidence="2">Ta-2019</strain>
    </source>
</reference>
<gene>
    <name evidence="2" type="ORF">KI387_043138</name>
</gene>
<feature type="compositionally biased region" description="Polar residues" evidence="1">
    <location>
        <begin position="89"/>
        <end position="103"/>
    </location>
</feature>
<dbReference type="Gene3D" id="2.40.70.10">
    <property type="entry name" value="Acid Proteases"/>
    <property type="match status" value="1"/>
</dbReference>
<dbReference type="CDD" id="cd00303">
    <property type="entry name" value="retropepsin_like"/>
    <property type="match status" value="1"/>
</dbReference>
<dbReference type="AlphaFoldDB" id="A0AA38F7N9"/>
<feature type="region of interest" description="Disordered" evidence="1">
    <location>
        <begin position="246"/>
        <end position="265"/>
    </location>
</feature>
<dbReference type="Proteomes" id="UP000824469">
    <property type="component" value="Unassembled WGS sequence"/>
</dbReference>
<evidence type="ECO:0000313" key="3">
    <source>
        <dbReference type="Proteomes" id="UP000824469"/>
    </source>
</evidence>
<sequence>RPTPSAPIQKSKGIATPSPRVSCPPINPKQIPSSKDLFSVTPISSWLFSDTTSSVASSSNQLNIASTSKKPRLVKTHYQNSLAKPPPIQTNHTTSSPESTQSIASFSSDFDPLKGSYAKILAMLVENATISLPPLRPYDPSKPRPIGYDESKICAYHRTPGHDVEGCKALKAILRPSPLSDRKVKKDNLRRERPLASIPSPIPPVPASPRSIIITAPPLENHDLSLPSSSSRIHEINMISVATRGQKNNGKAKENTPAASLSPSTIPIAPPPKVVIRGPAYPVSNGIAHRTMIKQLHQSPVKMTLYDLIQTSESHRQALVEILQGIEVLPNETLPVTSILTPNHVASLTKQSISPTTSVSVQQAAAVSFSEDEIIDFGAEDPDPALFISAYVRDIRVRRVMIDGGASLNIISSKAFQQMNIPSSCMCANPIMLRSFNDAITSTLGTVILNIRVGPRTLPELFYVLEGEFQYNMLLGRPWIRAMGCVPSTLHRCIKFEYEGKSYTVKADPPPFKTCNMLYRPNDVLVPVKTPIHPTQPSTSDAPTPSTNETAVTNITSFPADNIPTSDPLVDVFQRLTLGEYRLYNVSSFHTPQEYGQLHAHPTYDRRVGEVISYGPPHCRTNLTYGGVDASSITPEPPLGVVPFQSDFQYLTNRRFALTFLTRCAWKGFGFGLYEQGRHTLIPVTTRKHNDRSGL</sequence>
<evidence type="ECO:0000313" key="2">
    <source>
        <dbReference type="EMBL" id="KAH9291670.1"/>
    </source>
</evidence>
<accession>A0AA38F7N9</accession>
<protein>
    <submittedName>
        <fullName evidence="2">Uncharacterized protein</fullName>
    </submittedName>
</protein>
<dbReference type="EMBL" id="JAHRHJ020003465">
    <property type="protein sequence ID" value="KAH9291670.1"/>
    <property type="molecule type" value="Genomic_DNA"/>
</dbReference>